<reference evidence="1" key="1">
    <citation type="journal article" date="2019" name="bioRxiv">
        <title>The Genome of the Zebra Mussel, Dreissena polymorpha: A Resource for Invasive Species Research.</title>
        <authorList>
            <person name="McCartney M.A."/>
            <person name="Auch B."/>
            <person name="Kono T."/>
            <person name="Mallez S."/>
            <person name="Zhang Y."/>
            <person name="Obille A."/>
            <person name="Becker A."/>
            <person name="Abrahante J.E."/>
            <person name="Garbe J."/>
            <person name="Badalamenti J.P."/>
            <person name="Herman A."/>
            <person name="Mangelson H."/>
            <person name="Liachko I."/>
            <person name="Sullivan S."/>
            <person name="Sone E.D."/>
            <person name="Koren S."/>
            <person name="Silverstein K.A.T."/>
            <person name="Beckman K.B."/>
            <person name="Gohl D.M."/>
        </authorList>
    </citation>
    <scope>NUCLEOTIDE SEQUENCE</scope>
    <source>
        <strain evidence="1">Duluth1</strain>
        <tissue evidence="1">Whole animal</tissue>
    </source>
</reference>
<dbReference type="SUPFAM" id="SSF57603">
    <property type="entry name" value="FnI-like domain"/>
    <property type="match status" value="1"/>
</dbReference>
<dbReference type="EMBL" id="JAIWYP010000015">
    <property type="protein sequence ID" value="KAH3702031.1"/>
    <property type="molecule type" value="Genomic_DNA"/>
</dbReference>
<proteinExistence type="predicted"/>
<protein>
    <submittedName>
        <fullName evidence="1">Uncharacterized protein</fullName>
    </submittedName>
</protein>
<sequence>MTTTTTKKTPRNPQKGFKCGKYLSVKCQTRPQHTGQCCYDWKKQKGYRKKRCIVEGSKYKHGQPIPDPDPCRQCVCTRGRVTCRKVFCKKNSCDN</sequence>
<gene>
    <name evidence="1" type="ORF">DPMN_077031</name>
</gene>
<evidence type="ECO:0000313" key="1">
    <source>
        <dbReference type="EMBL" id="KAH3702031.1"/>
    </source>
</evidence>
<dbReference type="Proteomes" id="UP000828390">
    <property type="component" value="Unassembled WGS sequence"/>
</dbReference>
<name>A0A9D4BP81_DREPO</name>
<evidence type="ECO:0000313" key="2">
    <source>
        <dbReference type="Proteomes" id="UP000828390"/>
    </source>
</evidence>
<dbReference type="AlphaFoldDB" id="A0A9D4BP81"/>
<accession>A0A9D4BP81</accession>
<keyword evidence="2" id="KW-1185">Reference proteome</keyword>
<reference evidence="1" key="2">
    <citation type="submission" date="2020-11" db="EMBL/GenBank/DDBJ databases">
        <authorList>
            <person name="McCartney M.A."/>
            <person name="Auch B."/>
            <person name="Kono T."/>
            <person name="Mallez S."/>
            <person name="Becker A."/>
            <person name="Gohl D.M."/>
            <person name="Silverstein K.A.T."/>
            <person name="Koren S."/>
            <person name="Bechman K.B."/>
            <person name="Herman A."/>
            <person name="Abrahante J.E."/>
            <person name="Garbe J."/>
        </authorList>
    </citation>
    <scope>NUCLEOTIDE SEQUENCE</scope>
    <source>
        <strain evidence="1">Duluth1</strain>
        <tissue evidence="1">Whole animal</tissue>
    </source>
</reference>
<organism evidence="1 2">
    <name type="scientific">Dreissena polymorpha</name>
    <name type="common">Zebra mussel</name>
    <name type="synonym">Mytilus polymorpha</name>
    <dbReference type="NCBI Taxonomy" id="45954"/>
    <lineage>
        <taxon>Eukaryota</taxon>
        <taxon>Metazoa</taxon>
        <taxon>Spiralia</taxon>
        <taxon>Lophotrochozoa</taxon>
        <taxon>Mollusca</taxon>
        <taxon>Bivalvia</taxon>
        <taxon>Autobranchia</taxon>
        <taxon>Heteroconchia</taxon>
        <taxon>Euheterodonta</taxon>
        <taxon>Imparidentia</taxon>
        <taxon>Neoheterodontei</taxon>
        <taxon>Myida</taxon>
        <taxon>Dreissenoidea</taxon>
        <taxon>Dreissenidae</taxon>
        <taxon>Dreissena</taxon>
    </lineage>
</organism>
<comment type="caution">
    <text evidence="1">The sequence shown here is derived from an EMBL/GenBank/DDBJ whole genome shotgun (WGS) entry which is preliminary data.</text>
</comment>
<dbReference type="Gene3D" id="2.10.70.10">
    <property type="entry name" value="Complement Module, domain 1"/>
    <property type="match status" value="1"/>
</dbReference>